<keyword evidence="1" id="KW-1133">Transmembrane helix</keyword>
<comment type="caution">
    <text evidence="2">The sequence shown here is derived from an EMBL/GenBank/DDBJ whole genome shotgun (WGS) entry which is preliminary data.</text>
</comment>
<feature type="transmembrane region" description="Helical" evidence="1">
    <location>
        <begin position="211"/>
        <end position="231"/>
    </location>
</feature>
<accession>A0A1F6GA76</accession>
<gene>
    <name evidence="2" type="ORF">A2527_12610</name>
</gene>
<evidence type="ECO:0000313" key="2">
    <source>
        <dbReference type="EMBL" id="OGG95008.1"/>
    </source>
</evidence>
<reference evidence="2 3" key="1">
    <citation type="journal article" date="2016" name="Nat. Commun.">
        <title>Thousands of microbial genomes shed light on interconnected biogeochemical processes in an aquifer system.</title>
        <authorList>
            <person name="Anantharaman K."/>
            <person name="Brown C.T."/>
            <person name="Hug L.A."/>
            <person name="Sharon I."/>
            <person name="Castelle C.J."/>
            <person name="Probst A.J."/>
            <person name="Thomas B.C."/>
            <person name="Singh A."/>
            <person name="Wilkins M.J."/>
            <person name="Karaoz U."/>
            <person name="Brodie E.L."/>
            <person name="Williams K.H."/>
            <person name="Hubbard S.S."/>
            <person name="Banfield J.F."/>
        </authorList>
    </citation>
    <scope>NUCLEOTIDE SEQUENCE [LARGE SCALE GENOMIC DNA]</scope>
</reference>
<dbReference type="AlphaFoldDB" id="A0A1F6GA76"/>
<keyword evidence="1" id="KW-0812">Transmembrane</keyword>
<organism evidence="2 3">
    <name type="scientific">Candidatus Lambdaproteobacteria bacterium RIFOXYD2_FULL_50_16</name>
    <dbReference type="NCBI Taxonomy" id="1817772"/>
    <lineage>
        <taxon>Bacteria</taxon>
        <taxon>Pseudomonadati</taxon>
        <taxon>Pseudomonadota</taxon>
        <taxon>Candidatus Lambdaproteobacteria</taxon>
    </lineage>
</organism>
<sequence>MIHFEKVEVEKTIKDLNLNKLARDAGSQSPPMPHSDDVRPDANELRVVEFVVEQVQKNREQAKNCLQSLDIDRDKVETDIDKNELVSLPKEVEAELENLKTAEKNSIIEAYQAERKAKRQLLRFKADHQRTAEADYPDSSILHWSLLVAAVLAESAANSYFFSKDSDLGILGGLFQAMLISALNVGLAALSGANGLRLIYHIRPFKKLMGALWLGLNGGVLVLINLLAAHYRSQLTIDIDHAAELAVKALIASPLNITVFDAWVLFGMGLMFATLAVIEGFRSDDPYPGYGKITRVYKKTLRFSDDLRRAYLDQADQIFLESFHQIKSRTEEKRVLVRRFEQLLENSKEVINDFEQSVSANEEVCNALIEHYRDQNVQVRDKNPAPAYFEEPVYFDPKKVQLKDINFSRDEKRAAEYLDSLERIGQDRERIKEILDQRRQTFADGAEGFFQELETLAEQKIKAETNS</sequence>
<dbReference type="EMBL" id="MFNE01000029">
    <property type="protein sequence ID" value="OGG95008.1"/>
    <property type="molecule type" value="Genomic_DNA"/>
</dbReference>
<keyword evidence="1" id="KW-0472">Membrane</keyword>
<evidence type="ECO:0000313" key="3">
    <source>
        <dbReference type="Proteomes" id="UP000178449"/>
    </source>
</evidence>
<dbReference type="STRING" id="1817772.A2527_12610"/>
<evidence type="ECO:0000256" key="1">
    <source>
        <dbReference type="SAM" id="Phobius"/>
    </source>
</evidence>
<feature type="transmembrane region" description="Helical" evidence="1">
    <location>
        <begin position="168"/>
        <end position="190"/>
    </location>
</feature>
<proteinExistence type="predicted"/>
<name>A0A1F6GA76_9PROT</name>
<dbReference type="Proteomes" id="UP000178449">
    <property type="component" value="Unassembled WGS sequence"/>
</dbReference>
<feature type="transmembrane region" description="Helical" evidence="1">
    <location>
        <begin position="251"/>
        <end position="278"/>
    </location>
</feature>
<protein>
    <submittedName>
        <fullName evidence="2">Uncharacterized protein</fullName>
    </submittedName>
</protein>